<accession>A0A498QTT1</accession>
<dbReference type="AlphaFoldDB" id="A0A498QTT1"/>
<sequence length="40" mass="4298">MDLSPIGFATHRRYLEYPGTPRWLTGVRGTPGLAAAVDGP</sequence>
<gene>
    <name evidence="1" type="ORF">LAUMK142_03273</name>
</gene>
<organism evidence="1 2">
    <name type="scientific">Mycobacterium pseudokansasii</name>
    <dbReference type="NCBI Taxonomy" id="2341080"/>
    <lineage>
        <taxon>Bacteria</taxon>
        <taxon>Bacillati</taxon>
        <taxon>Actinomycetota</taxon>
        <taxon>Actinomycetes</taxon>
        <taxon>Mycobacteriales</taxon>
        <taxon>Mycobacteriaceae</taxon>
        <taxon>Mycobacterium</taxon>
    </lineage>
</organism>
<keyword evidence="2" id="KW-1185">Reference proteome</keyword>
<protein>
    <submittedName>
        <fullName evidence="1">Uncharacterized protein</fullName>
    </submittedName>
</protein>
<reference evidence="1 2" key="1">
    <citation type="submission" date="2018-09" db="EMBL/GenBank/DDBJ databases">
        <authorList>
            <person name="Tagini F."/>
        </authorList>
    </citation>
    <scope>NUCLEOTIDE SEQUENCE [LARGE SCALE GENOMIC DNA]</scope>
    <source>
        <strain evidence="1 2">MK142</strain>
    </source>
</reference>
<evidence type="ECO:0000313" key="1">
    <source>
        <dbReference type="EMBL" id="VBA51829.1"/>
    </source>
</evidence>
<name>A0A498QTT1_9MYCO</name>
<dbReference type="EMBL" id="UPHU01000001">
    <property type="protein sequence ID" value="VBA51829.1"/>
    <property type="molecule type" value="Genomic_DNA"/>
</dbReference>
<evidence type="ECO:0000313" key="2">
    <source>
        <dbReference type="Proteomes" id="UP000268285"/>
    </source>
</evidence>
<dbReference type="RefSeq" id="WP_276863125.1">
    <property type="nucleotide sequence ID" value="NZ_JAIENV010000226.1"/>
</dbReference>
<proteinExistence type="predicted"/>
<dbReference type="Proteomes" id="UP000268285">
    <property type="component" value="Unassembled WGS sequence"/>
</dbReference>